<reference evidence="1 2" key="1">
    <citation type="submission" date="2022-03" db="EMBL/GenBank/DDBJ databases">
        <authorList>
            <person name="Brunel B."/>
        </authorList>
    </citation>
    <scope>NUCLEOTIDE SEQUENCE [LARGE SCALE GENOMIC DNA]</scope>
    <source>
        <strain evidence="1">STM5069sample</strain>
    </source>
</reference>
<accession>A0ABN8K5M2</accession>
<keyword evidence="2" id="KW-1185">Reference proteome</keyword>
<name>A0ABN8K5M2_9HYPH</name>
<dbReference type="Proteomes" id="UP001153050">
    <property type="component" value="Unassembled WGS sequence"/>
</dbReference>
<proteinExistence type="predicted"/>
<evidence type="ECO:0000313" key="1">
    <source>
        <dbReference type="EMBL" id="CAH2404624.1"/>
    </source>
</evidence>
<sequence length="67" mass="8009">MGKMQLNSQLKSEIKYTYKERQNGVLLCVPRWIKQCYWSVGSTVRIASACARYRKARRYDLYARRCL</sequence>
<dbReference type="EMBL" id="CAKXZT010000140">
    <property type="protein sequence ID" value="CAH2404624.1"/>
    <property type="molecule type" value="Genomic_DNA"/>
</dbReference>
<evidence type="ECO:0000313" key="2">
    <source>
        <dbReference type="Proteomes" id="UP001153050"/>
    </source>
</evidence>
<gene>
    <name evidence="1" type="ORF">MES5069_440002</name>
</gene>
<comment type="caution">
    <text evidence="1">The sequence shown here is derived from an EMBL/GenBank/DDBJ whole genome shotgun (WGS) entry which is preliminary data.</text>
</comment>
<organism evidence="1 2">
    <name type="scientific">Mesorhizobium escarrei</name>
    <dbReference type="NCBI Taxonomy" id="666018"/>
    <lineage>
        <taxon>Bacteria</taxon>
        <taxon>Pseudomonadati</taxon>
        <taxon>Pseudomonadota</taxon>
        <taxon>Alphaproteobacteria</taxon>
        <taxon>Hyphomicrobiales</taxon>
        <taxon>Phyllobacteriaceae</taxon>
        <taxon>Mesorhizobium</taxon>
    </lineage>
</organism>
<protein>
    <submittedName>
        <fullName evidence="1">Uncharacterized protein</fullName>
    </submittedName>
</protein>